<evidence type="ECO:0000259" key="2">
    <source>
        <dbReference type="Pfam" id="PF01569"/>
    </source>
</evidence>
<dbReference type="Gene3D" id="1.20.144.10">
    <property type="entry name" value="Phosphatidic acid phosphatase type 2/haloperoxidase"/>
    <property type="match status" value="1"/>
</dbReference>
<comment type="caution">
    <text evidence="3">The sequence shown here is derived from an EMBL/GenBank/DDBJ whole genome shotgun (WGS) entry which is preliminary data.</text>
</comment>
<dbReference type="Proteomes" id="UP000230837">
    <property type="component" value="Unassembled WGS sequence"/>
</dbReference>
<name>A0A2M7INA4_9BACT</name>
<keyword evidence="1" id="KW-0812">Transmembrane</keyword>
<dbReference type="CDD" id="cd01610">
    <property type="entry name" value="PAP2_like"/>
    <property type="match status" value="1"/>
</dbReference>
<dbReference type="Pfam" id="PF01569">
    <property type="entry name" value="PAP2"/>
    <property type="match status" value="1"/>
</dbReference>
<dbReference type="SUPFAM" id="SSF48317">
    <property type="entry name" value="Acid phosphatase/Vanadium-dependent haloperoxidase"/>
    <property type="match status" value="1"/>
</dbReference>
<feature type="domain" description="Phosphatidic acid phosphatase type 2/haloperoxidase" evidence="2">
    <location>
        <begin position="92"/>
        <end position="217"/>
    </location>
</feature>
<feature type="transmembrane region" description="Helical" evidence="1">
    <location>
        <begin position="54"/>
        <end position="79"/>
    </location>
</feature>
<feature type="transmembrane region" description="Helical" evidence="1">
    <location>
        <begin position="91"/>
        <end position="110"/>
    </location>
</feature>
<evidence type="ECO:0000313" key="3">
    <source>
        <dbReference type="EMBL" id="PIW96809.1"/>
    </source>
</evidence>
<gene>
    <name evidence="3" type="ORF">COZ82_02975</name>
</gene>
<feature type="transmembrane region" description="Helical" evidence="1">
    <location>
        <begin position="146"/>
        <end position="165"/>
    </location>
</feature>
<keyword evidence="1" id="KW-1133">Transmembrane helix</keyword>
<organism evidence="3 4">
    <name type="scientific">Candidatus Kaiserbacteria bacterium CG_4_8_14_3_um_filter_38_9</name>
    <dbReference type="NCBI Taxonomy" id="1974599"/>
    <lineage>
        <taxon>Bacteria</taxon>
        <taxon>Candidatus Kaiseribacteriota</taxon>
    </lineage>
</organism>
<feature type="transmembrane region" description="Helical" evidence="1">
    <location>
        <begin position="20"/>
        <end position="42"/>
    </location>
</feature>
<accession>A0A2M7INA4</accession>
<proteinExistence type="predicted"/>
<dbReference type="InterPro" id="IPR036938">
    <property type="entry name" value="PAP2/HPO_sf"/>
</dbReference>
<sequence>MSTLEQYIRFVIEIFSLRFLPLHLGVIIVTIILVFSGLDWAYFVHVLNAVPTSFLYIADATGFILPGLLIMVSIGILVVSRKKLERLYAEAMIYAILLGITLSTIIKAFTGRISPPHFHYGEAQAMIDNSQAFNFGFLRESVMGGWPSSHATIAFAIAVTLILLLPKRWYVFVTIFAPALFISIGVTFGFHWLSEFIAGTSLGTVIGLVVGGFYNKNYD</sequence>
<dbReference type="AlphaFoldDB" id="A0A2M7INA4"/>
<protein>
    <recommendedName>
        <fullName evidence="2">Phosphatidic acid phosphatase type 2/haloperoxidase domain-containing protein</fullName>
    </recommendedName>
</protein>
<dbReference type="InterPro" id="IPR000326">
    <property type="entry name" value="PAP2/HPO"/>
</dbReference>
<evidence type="ECO:0000313" key="4">
    <source>
        <dbReference type="Proteomes" id="UP000230837"/>
    </source>
</evidence>
<feature type="transmembrane region" description="Helical" evidence="1">
    <location>
        <begin position="170"/>
        <end position="190"/>
    </location>
</feature>
<feature type="transmembrane region" description="Helical" evidence="1">
    <location>
        <begin position="196"/>
        <end position="214"/>
    </location>
</feature>
<reference evidence="4" key="1">
    <citation type="submission" date="2017-09" db="EMBL/GenBank/DDBJ databases">
        <title>Depth-based differentiation of microbial function through sediment-hosted aquifers and enrichment of novel symbionts in the deep terrestrial subsurface.</title>
        <authorList>
            <person name="Probst A.J."/>
            <person name="Ladd B."/>
            <person name="Jarett J.K."/>
            <person name="Geller-Mcgrath D.E."/>
            <person name="Sieber C.M.K."/>
            <person name="Emerson J.B."/>
            <person name="Anantharaman K."/>
            <person name="Thomas B.C."/>
            <person name="Malmstrom R."/>
            <person name="Stieglmeier M."/>
            <person name="Klingl A."/>
            <person name="Woyke T."/>
            <person name="Ryan C.M."/>
            <person name="Banfield J.F."/>
        </authorList>
    </citation>
    <scope>NUCLEOTIDE SEQUENCE [LARGE SCALE GENOMIC DNA]</scope>
</reference>
<keyword evidence="1" id="KW-0472">Membrane</keyword>
<dbReference type="EMBL" id="PFHR01000154">
    <property type="protein sequence ID" value="PIW96809.1"/>
    <property type="molecule type" value="Genomic_DNA"/>
</dbReference>
<evidence type="ECO:0000256" key="1">
    <source>
        <dbReference type="SAM" id="Phobius"/>
    </source>
</evidence>